<feature type="compositionally biased region" description="Polar residues" evidence="1">
    <location>
        <begin position="201"/>
        <end position="212"/>
    </location>
</feature>
<dbReference type="AlphaFoldDB" id="A7SQT5"/>
<evidence type="ECO:0000256" key="1">
    <source>
        <dbReference type="SAM" id="MobiDB-lite"/>
    </source>
</evidence>
<keyword evidence="3" id="KW-1185">Reference proteome</keyword>
<organism evidence="2 3">
    <name type="scientific">Nematostella vectensis</name>
    <name type="common">Starlet sea anemone</name>
    <dbReference type="NCBI Taxonomy" id="45351"/>
    <lineage>
        <taxon>Eukaryota</taxon>
        <taxon>Metazoa</taxon>
        <taxon>Cnidaria</taxon>
        <taxon>Anthozoa</taxon>
        <taxon>Hexacorallia</taxon>
        <taxon>Actiniaria</taxon>
        <taxon>Edwardsiidae</taxon>
        <taxon>Nematostella</taxon>
    </lineage>
</organism>
<feature type="region of interest" description="Disordered" evidence="1">
    <location>
        <begin position="176"/>
        <end position="236"/>
    </location>
</feature>
<dbReference type="InParanoid" id="A7SQT5"/>
<feature type="compositionally biased region" description="Low complexity" evidence="1">
    <location>
        <begin position="176"/>
        <end position="189"/>
    </location>
</feature>
<accession>A7SQT5</accession>
<evidence type="ECO:0000313" key="3">
    <source>
        <dbReference type="Proteomes" id="UP000001593"/>
    </source>
</evidence>
<sequence length="253" mass="27763">MRNEGEGGVNQANESSGIVRHAGQEGEGAHGAGGLENRSREQKSPIGIEGRAGEQGSCPQGVQPPSMELLIETLPQLWLQGQQEQYNEYQILRQKQGHGRTGRDVYYPERQQGLYQVYQPANMIEQQQTGAERKTQTYPFQVQPTQQQQQQHISRETQQQFHPFQVYSQAQQHQLVSQQQQMLSPAQQSPTHAPAGPQHASVGTSMGQSQPTHAPAGPQQASVGTSMGQSQPAQCETVGCKYQAQPGKGTTIK</sequence>
<reference evidence="2 3" key="1">
    <citation type="journal article" date="2007" name="Science">
        <title>Sea anemone genome reveals ancestral eumetazoan gene repertoire and genomic organization.</title>
        <authorList>
            <person name="Putnam N.H."/>
            <person name="Srivastava M."/>
            <person name="Hellsten U."/>
            <person name="Dirks B."/>
            <person name="Chapman J."/>
            <person name="Salamov A."/>
            <person name="Terry A."/>
            <person name="Shapiro H."/>
            <person name="Lindquist E."/>
            <person name="Kapitonov V.V."/>
            <person name="Jurka J."/>
            <person name="Genikhovich G."/>
            <person name="Grigoriev I.V."/>
            <person name="Lucas S.M."/>
            <person name="Steele R.E."/>
            <person name="Finnerty J.R."/>
            <person name="Technau U."/>
            <person name="Martindale M.Q."/>
            <person name="Rokhsar D.S."/>
        </authorList>
    </citation>
    <scope>NUCLEOTIDE SEQUENCE [LARGE SCALE GENOMIC DNA]</scope>
    <source>
        <strain evidence="3">CH2 X CH6</strain>
    </source>
</reference>
<dbReference type="EMBL" id="DS469750">
    <property type="protein sequence ID" value="EDO33936.1"/>
    <property type="molecule type" value="Genomic_DNA"/>
</dbReference>
<feature type="region of interest" description="Disordered" evidence="1">
    <location>
        <begin position="1"/>
        <end position="64"/>
    </location>
</feature>
<proteinExistence type="predicted"/>
<gene>
    <name evidence="2" type="ORF">NEMVEDRAFT_v1g215963</name>
</gene>
<feature type="compositionally biased region" description="Polar residues" evidence="1">
    <location>
        <begin position="219"/>
        <end position="234"/>
    </location>
</feature>
<evidence type="ECO:0000313" key="2">
    <source>
        <dbReference type="EMBL" id="EDO33936.1"/>
    </source>
</evidence>
<dbReference type="HOGENOM" id="CLU_1099617_0_0_1"/>
<dbReference type="Proteomes" id="UP000001593">
    <property type="component" value="Unassembled WGS sequence"/>
</dbReference>
<name>A7SQT5_NEMVE</name>
<protein>
    <submittedName>
        <fullName evidence="2">Uncharacterized protein</fullName>
    </submittedName>
</protein>